<sequence length="285" mass="29790">MARTALVLGGGGVAGIAWQTGVLHGLAESGVDVTAPAWSDMLLGTSAGSTVAAQVTSGAALSELYARQVDPELQIDEPRPDVSIDELNELLDRATERAAGDRQKFAREVGKVALAAATPPEAERRAAIKRRLPAHEWPDRDLRVVAVDAESGRHRVLDRDSGVRLVDAVAASCAIPGMWPPVTVGVHRYVDGGVRSGENADLAVGFARVLVLQVGVFEPGLDPLEAERAHLSARGSAVEVIRPDAEALAAIGPDLTDLAVRAAAAEAGFRQGQRAADAIKQFTVA</sequence>
<evidence type="ECO:0000259" key="5">
    <source>
        <dbReference type="PROSITE" id="PS51635"/>
    </source>
</evidence>
<dbReference type="EMBL" id="CP147846">
    <property type="protein sequence ID" value="WXG68116.1"/>
    <property type="molecule type" value="Genomic_DNA"/>
</dbReference>
<feature type="short sequence motif" description="GXSXG" evidence="4">
    <location>
        <begin position="44"/>
        <end position="48"/>
    </location>
</feature>
<dbReference type="PANTHER" id="PTHR14226">
    <property type="entry name" value="NEUROPATHY TARGET ESTERASE/SWISS CHEESE D.MELANOGASTER"/>
    <property type="match status" value="1"/>
</dbReference>
<dbReference type="Proteomes" id="UP001432000">
    <property type="component" value="Chromosome"/>
</dbReference>
<feature type="domain" description="PNPLA" evidence="5">
    <location>
        <begin position="6"/>
        <end position="204"/>
    </location>
</feature>
<keyword evidence="3 4" id="KW-0443">Lipid metabolism</keyword>
<evidence type="ECO:0000256" key="4">
    <source>
        <dbReference type="PROSITE-ProRule" id="PRU01161"/>
    </source>
</evidence>
<feature type="short sequence motif" description="GXGXXG" evidence="4">
    <location>
        <begin position="10"/>
        <end position="15"/>
    </location>
</feature>
<dbReference type="InterPro" id="IPR002641">
    <property type="entry name" value="PNPLA_dom"/>
</dbReference>
<feature type="active site" description="Nucleophile" evidence="4">
    <location>
        <position position="46"/>
    </location>
</feature>
<dbReference type="InterPro" id="IPR016035">
    <property type="entry name" value="Acyl_Trfase/lysoPLipase"/>
</dbReference>
<dbReference type="Pfam" id="PF01734">
    <property type="entry name" value="Patatin"/>
    <property type="match status" value="1"/>
</dbReference>
<name>A0ABZ2PGA1_9NOCA</name>
<keyword evidence="2 4" id="KW-0442">Lipid degradation</keyword>
<dbReference type="PANTHER" id="PTHR14226:SF57">
    <property type="entry name" value="BLR7027 PROTEIN"/>
    <property type="match status" value="1"/>
</dbReference>
<dbReference type="RefSeq" id="WP_338888110.1">
    <property type="nucleotide sequence ID" value="NZ_CP147846.1"/>
</dbReference>
<dbReference type="PROSITE" id="PS51635">
    <property type="entry name" value="PNPLA"/>
    <property type="match status" value="1"/>
</dbReference>
<dbReference type="SUPFAM" id="SSF52151">
    <property type="entry name" value="FabD/lysophospholipase-like"/>
    <property type="match status" value="1"/>
</dbReference>
<dbReference type="Gene3D" id="3.40.1090.10">
    <property type="entry name" value="Cytosolic phospholipase A2 catalytic domain"/>
    <property type="match status" value="2"/>
</dbReference>
<dbReference type="InterPro" id="IPR050301">
    <property type="entry name" value="NTE"/>
</dbReference>
<keyword evidence="1 4" id="KW-0378">Hydrolase</keyword>
<evidence type="ECO:0000256" key="1">
    <source>
        <dbReference type="ARBA" id="ARBA00022801"/>
    </source>
</evidence>
<evidence type="ECO:0000256" key="2">
    <source>
        <dbReference type="ARBA" id="ARBA00022963"/>
    </source>
</evidence>
<accession>A0ABZ2PGA1</accession>
<evidence type="ECO:0000313" key="6">
    <source>
        <dbReference type="EMBL" id="WXG68116.1"/>
    </source>
</evidence>
<feature type="active site" description="Proton acceptor" evidence="4">
    <location>
        <position position="191"/>
    </location>
</feature>
<organism evidence="6 7">
    <name type="scientific">Rhodococcus sovatensis</name>
    <dbReference type="NCBI Taxonomy" id="1805840"/>
    <lineage>
        <taxon>Bacteria</taxon>
        <taxon>Bacillati</taxon>
        <taxon>Actinomycetota</taxon>
        <taxon>Actinomycetes</taxon>
        <taxon>Mycobacteriales</taxon>
        <taxon>Nocardiaceae</taxon>
        <taxon>Rhodococcus</taxon>
    </lineage>
</organism>
<gene>
    <name evidence="6" type="ORF">WDS16_23350</name>
</gene>
<feature type="short sequence motif" description="DGA/G" evidence="4">
    <location>
        <begin position="191"/>
        <end position="193"/>
    </location>
</feature>
<evidence type="ECO:0000256" key="3">
    <source>
        <dbReference type="ARBA" id="ARBA00023098"/>
    </source>
</evidence>
<reference evidence="6 7" key="1">
    <citation type="submission" date="2024-03" db="EMBL/GenBank/DDBJ databases">
        <title>Natural products discovery in diverse microorganisms through a two-stage MS feature dereplication strategy.</title>
        <authorList>
            <person name="Zhang R."/>
        </authorList>
    </citation>
    <scope>NUCLEOTIDE SEQUENCE [LARGE SCALE GENOMIC DNA]</scope>
    <source>
        <strain evidence="6 7">18930</strain>
    </source>
</reference>
<evidence type="ECO:0000313" key="7">
    <source>
        <dbReference type="Proteomes" id="UP001432000"/>
    </source>
</evidence>
<proteinExistence type="predicted"/>
<protein>
    <submittedName>
        <fullName evidence="6">Patatin-like phospholipase family protein</fullName>
    </submittedName>
</protein>
<keyword evidence="7" id="KW-1185">Reference proteome</keyword>